<sequence length="263" mass="27752">APAVANGIVVCGADDGLLRALDAKTGKPKWQFKTAGQIRASPAIVVGPKAAGNVEGRVVFGSWDGRCYCVRLSDGKEFWRFRTRPTVRVKVAPAVASGRVYVGAWDRFDIWALDLGTGKPLAGYQQPGQRGSGRFGLVHGMAVYRGLMATIGAGLIIDTLVDTVTGKRLGSATSSSRMRMVAGAPAFRGGQVFTYNNTLGVKLSDVASGRKVAAAKRRGTGFNHSVLNTPVITRKLIVAATDAGTLEVRRLPDGKGDEPAELV</sequence>
<dbReference type="Pfam" id="PF13360">
    <property type="entry name" value="PQQ_2"/>
    <property type="match status" value="2"/>
</dbReference>
<dbReference type="InterPro" id="IPR018391">
    <property type="entry name" value="PQQ_b-propeller_rpt"/>
</dbReference>
<dbReference type="AlphaFoldDB" id="X0WAZ6"/>
<organism evidence="2">
    <name type="scientific">marine sediment metagenome</name>
    <dbReference type="NCBI Taxonomy" id="412755"/>
    <lineage>
        <taxon>unclassified sequences</taxon>
        <taxon>metagenomes</taxon>
        <taxon>ecological metagenomes</taxon>
    </lineage>
</organism>
<feature type="non-terminal residue" evidence="2">
    <location>
        <position position="263"/>
    </location>
</feature>
<evidence type="ECO:0000313" key="2">
    <source>
        <dbReference type="EMBL" id="GAG09836.1"/>
    </source>
</evidence>
<evidence type="ECO:0000259" key="1">
    <source>
        <dbReference type="Pfam" id="PF13360"/>
    </source>
</evidence>
<dbReference type="EMBL" id="BARS01029898">
    <property type="protein sequence ID" value="GAG09836.1"/>
    <property type="molecule type" value="Genomic_DNA"/>
</dbReference>
<dbReference type="InterPro" id="IPR002372">
    <property type="entry name" value="PQQ_rpt_dom"/>
</dbReference>
<reference evidence="2" key="1">
    <citation type="journal article" date="2014" name="Front. Microbiol.">
        <title>High frequency of phylogenetically diverse reductive dehalogenase-homologous genes in deep subseafloor sedimentary metagenomes.</title>
        <authorList>
            <person name="Kawai M."/>
            <person name="Futagami T."/>
            <person name="Toyoda A."/>
            <person name="Takaki Y."/>
            <person name="Nishi S."/>
            <person name="Hori S."/>
            <person name="Arai W."/>
            <person name="Tsubouchi T."/>
            <person name="Morono Y."/>
            <person name="Uchiyama I."/>
            <person name="Ito T."/>
            <person name="Fujiyama A."/>
            <person name="Inagaki F."/>
            <person name="Takami H."/>
        </authorList>
    </citation>
    <scope>NUCLEOTIDE SEQUENCE</scope>
    <source>
        <strain evidence="2">Expedition CK06-06</strain>
    </source>
</reference>
<dbReference type="SUPFAM" id="SSF50998">
    <property type="entry name" value="Quinoprotein alcohol dehydrogenase-like"/>
    <property type="match status" value="1"/>
</dbReference>
<dbReference type="PANTHER" id="PTHR34512">
    <property type="entry name" value="CELL SURFACE PROTEIN"/>
    <property type="match status" value="1"/>
</dbReference>
<comment type="caution">
    <text evidence="2">The sequence shown here is derived from an EMBL/GenBank/DDBJ whole genome shotgun (WGS) entry which is preliminary data.</text>
</comment>
<feature type="non-terminal residue" evidence="2">
    <location>
        <position position="1"/>
    </location>
</feature>
<feature type="domain" description="Pyrrolo-quinoline quinone repeat" evidence="1">
    <location>
        <begin position="1"/>
        <end position="37"/>
    </location>
</feature>
<name>X0WAZ6_9ZZZZ</name>
<dbReference type="Gene3D" id="2.130.10.10">
    <property type="entry name" value="YVTN repeat-like/Quinoprotein amine dehydrogenase"/>
    <property type="match status" value="1"/>
</dbReference>
<feature type="domain" description="Pyrrolo-quinoline quinone repeat" evidence="1">
    <location>
        <begin position="51"/>
        <end position="254"/>
    </location>
</feature>
<dbReference type="InterPro" id="IPR011047">
    <property type="entry name" value="Quinoprotein_ADH-like_sf"/>
</dbReference>
<proteinExistence type="predicted"/>
<protein>
    <recommendedName>
        <fullName evidence="1">Pyrrolo-quinoline quinone repeat domain-containing protein</fullName>
    </recommendedName>
</protein>
<dbReference type="SMART" id="SM00564">
    <property type="entry name" value="PQQ"/>
    <property type="match status" value="3"/>
</dbReference>
<dbReference type="PANTHER" id="PTHR34512:SF30">
    <property type="entry name" value="OUTER MEMBRANE PROTEIN ASSEMBLY FACTOR BAMB"/>
    <property type="match status" value="1"/>
</dbReference>
<dbReference type="InterPro" id="IPR015943">
    <property type="entry name" value="WD40/YVTN_repeat-like_dom_sf"/>
</dbReference>
<accession>X0WAZ6</accession>
<gene>
    <name evidence="2" type="ORF">S01H1_46676</name>
</gene>